<keyword evidence="1" id="KW-0677">Repeat</keyword>
<dbReference type="InterPro" id="IPR036020">
    <property type="entry name" value="WW_dom_sf"/>
</dbReference>
<evidence type="ECO:0000256" key="1">
    <source>
        <dbReference type="ARBA" id="ARBA00022737"/>
    </source>
</evidence>
<evidence type="ECO:0000313" key="4">
    <source>
        <dbReference type="EMBL" id="CCA21056.1"/>
    </source>
</evidence>
<dbReference type="CDD" id="cd00201">
    <property type="entry name" value="WW"/>
    <property type="match status" value="2"/>
</dbReference>
<dbReference type="EMBL" id="FR824155">
    <property type="protein sequence ID" value="CCA21056.1"/>
    <property type="molecule type" value="Genomic_DNA"/>
</dbReference>
<feature type="region of interest" description="Disordered" evidence="2">
    <location>
        <begin position="379"/>
        <end position="414"/>
    </location>
</feature>
<dbReference type="SMART" id="SM00441">
    <property type="entry name" value="FF"/>
    <property type="match status" value="1"/>
</dbReference>
<reference evidence="4" key="2">
    <citation type="submission" date="2011-02" db="EMBL/GenBank/DDBJ databases">
        <authorList>
            <person name="MacLean D."/>
        </authorList>
    </citation>
    <scope>NUCLEOTIDE SEQUENCE</scope>
</reference>
<dbReference type="Gene3D" id="2.20.70.10">
    <property type="match status" value="2"/>
</dbReference>
<protein>
    <submittedName>
        <fullName evidence="4">Uncharacterized protein AlNc14C110G6374</fullName>
    </submittedName>
</protein>
<dbReference type="InterPro" id="IPR001202">
    <property type="entry name" value="WW_dom"/>
</dbReference>
<dbReference type="Pfam" id="PF01846">
    <property type="entry name" value="FF"/>
    <property type="match status" value="1"/>
</dbReference>
<evidence type="ECO:0000256" key="2">
    <source>
        <dbReference type="SAM" id="MobiDB-lite"/>
    </source>
</evidence>
<dbReference type="PANTHER" id="PTHR15377:SF3">
    <property type="entry name" value="WW DOMAIN-CONTAINING PROTEIN"/>
    <property type="match status" value="1"/>
</dbReference>
<dbReference type="SUPFAM" id="SSF81698">
    <property type="entry name" value="FF domain"/>
    <property type="match status" value="1"/>
</dbReference>
<gene>
    <name evidence="4" type="primary">AlNc14C110G6374</name>
    <name evidence="4" type="ORF">ALNC14_071990</name>
</gene>
<dbReference type="InterPro" id="IPR002713">
    <property type="entry name" value="FF_domain"/>
</dbReference>
<feature type="region of interest" description="Disordered" evidence="2">
    <location>
        <begin position="136"/>
        <end position="163"/>
    </location>
</feature>
<evidence type="ECO:0000259" key="3">
    <source>
        <dbReference type="PROSITE" id="PS50020"/>
    </source>
</evidence>
<dbReference type="AlphaFoldDB" id="F0WIH4"/>
<feature type="compositionally biased region" description="Basic and acidic residues" evidence="2">
    <location>
        <begin position="379"/>
        <end position="403"/>
    </location>
</feature>
<dbReference type="SUPFAM" id="SSF51045">
    <property type="entry name" value="WW domain"/>
    <property type="match status" value="2"/>
</dbReference>
<dbReference type="HOGENOM" id="CLU_039361_0_0_1"/>
<feature type="domain" description="WW" evidence="3">
    <location>
        <begin position="74"/>
        <end position="101"/>
    </location>
</feature>
<sequence length="480" mass="55539">MSADSKQLRAYIINAIALLGDWTAHADDDNRIYYYNYETHESVWTPPTPELKRMEGDLMMKLMLIHSIARCNDWTAHDVGNGILYYFNEKSRISTWERPSEWDDCALKNHWEAQQEEAYKRLEVLQKLGTTNNDVNINEKKSEVKKEPSKADTSPRKTFPPVPKPVILTSSQIEKYQTMLREHTVMPFTKWSVVLPRIASDPRFLSIPTMDARRSEFQKFVDNRRSDLKSEKKMKIISAKSAFQNFVVSYFDKAWNDWINGDKASQPWTNSFQVFLNTVKFNDEVKVPKECIDFLPTAKQETLWVEQSRLWKQKQQQFQDASKLLQTTFSAQLSSKSHFDDESVKEILCTFSANENAALIPDKVRNAIFEQVLKEKAQSIHTESDGKTMEKQCDQSQRDDSRHGQHPPGPFDHVDLAEGETTVETRAIRRIRDLGRVLVTESADRMMLKYAIPNGKYDAKICSNIYIRTETFAARVPSAV</sequence>
<dbReference type="PROSITE" id="PS01159">
    <property type="entry name" value="WW_DOMAIN_1"/>
    <property type="match status" value="1"/>
</dbReference>
<dbReference type="PROSITE" id="PS50020">
    <property type="entry name" value="WW_DOMAIN_2"/>
    <property type="match status" value="2"/>
</dbReference>
<dbReference type="GO" id="GO:0003712">
    <property type="term" value="F:transcription coregulator activity"/>
    <property type="evidence" value="ECO:0007669"/>
    <property type="project" value="TreeGrafter"/>
</dbReference>
<accession>F0WIH4</accession>
<feature type="domain" description="WW" evidence="3">
    <location>
        <begin position="16"/>
        <end position="49"/>
    </location>
</feature>
<dbReference type="Gene3D" id="1.10.10.440">
    <property type="entry name" value="FF domain"/>
    <property type="match status" value="1"/>
</dbReference>
<dbReference type="GO" id="GO:0005634">
    <property type="term" value="C:nucleus"/>
    <property type="evidence" value="ECO:0007669"/>
    <property type="project" value="TreeGrafter"/>
</dbReference>
<feature type="compositionally biased region" description="Basic and acidic residues" evidence="2">
    <location>
        <begin position="137"/>
        <end position="155"/>
    </location>
</feature>
<dbReference type="GO" id="GO:0070063">
    <property type="term" value="F:RNA polymerase binding"/>
    <property type="evidence" value="ECO:0007669"/>
    <property type="project" value="InterPro"/>
</dbReference>
<name>F0WIH4_9STRA</name>
<dbReference type="SMART" id="SM00456">
    <property type="entry name" value="WW"/>
    <property type="match status" value="2"/>
</dbReference>
<dbReference type="InterPro" id="IPR045148">
    <property type="entry name" value="TCRG1-like"/>
</dbReference>
<dbReference type="InterPro" id="IPR036517">
    <property type="entry name" value="FF_domain_sf"/>
</dbReference>
<reference evidence="4" key="1">
    <citation type="journal article" date="2011" name="PLoS Biol.">
        <title>Gene gain and loss during evolution of obligate parasitism in the white rust pathogen of Arabidopsis thaliana.</title>
        <authorList>
            <person name="Kemen E."/>
            <person name="Gardiner A."/>
            <person name="Schultz-Larsen T."/>
            <person name="Kemen A.C."/>
            <person name="Balmuth A.L."/>
            <person name="Robert-Seilaniantz A."/>
            <person name="Bailey K."/>
            <person name="Holub E."/>
            <person name="Studholme D.J."/>
            <person name="Maclean D."/>
            <person name="Jones J.D."/>
        </authorList>
    </citation>
    <scope>NUCLEOTIDE SEQUENCE</scope>
</reference>
<organism evidence="4">
    <name type="scientific">Albugo laibachii Nc14</name>
    <dbReference type="NCBI Taxonomy" id="890382"/>
    <lineage>
        <taxon>Eukaryota</taxon>
        <taxon>Sar</taxon>
        <taxon>Stramenopiles</taxon>
        <taxon>Oomycota</taxon>
        <taxon>Peronosporomycetes</taxon>
        <taxon>Albuginales</taxon>
        <taxon>Albuginaceae</taxon>
        <taxon>Albugo</taxon>
    </lineage>
</organism>
<dbReference type="Pfam" id="PF00397">
    <property type="entry name" value="WW"/>
    <property type="match status" value="1"/>
</dbReference>
<dbReference type="PANTHER" id="PTHR15377">
    <property type="entry name" value="TRANSCRIPTION ELONGATION REGULATOR 1"/>
    <property type="match status" value="1"/>
</dbReference>
<proteinExistence type="predicted"/>